<accession>A0A3Q0IUS8</accession>
<sequence>MGQPYSSYRRDILSGNANRMNQENGNANDPSAPGDGEVDGDTIRTRQRQLRRMMYNDNEDDADDNPNDSVSVGDDDSMEVESNLSALNDRNELVNVLQYLIRSGVVHIVPQSEEDSDDYYVRPRVPNYGPKYKPNTEVLNQSEIKLITEQSSGALLSKKGTKRAPDLLSMITKRQCAARGFSHSERCKINNMYLPNKVSHQVGRYSGKVFTGTFSKSGDRLLTGAQDKTMRLYDTSHSDYTLLRKINGLDVGWSIIDTAFSSDGNMFAYSSWSENGKCRVGIMRGLPTGGYGSLGVPYWPQF</sequence>
<dbReference type="InterPro" id="IPR051859">
    <property type="entry name" value="DCAF"/>
</dbReference>
<reference evidence="4" key="1">
    <citation type="submission" date="2025-08" db="UniProtKB">
        <authorList>
            <consortium name="RefSeq"/>
        </authorList>
    </citation>
    <scope>IDENTIFICATION</scope>
</reference>
<organism evidence="3 4">
    <name type="scientific">Diaphorina citri</name>
    <name type="common">Asian citrus psyllid</name>
    <dbReference type="NCBI Taxonomy" id="121845"/>
    <lineage>
        <taxon>Eukaryota</taxon>
        <taxon>Metazoa</taxon>
        <taxon>Ecdysozoa</taxon>
        <taxon>Arthropoda</taxon>
        <taxon>Hexapoda</taxon>
        <taxon>Insecta</taxon>
        <taxon>Pterygota</taxon>
        <taxon>Neoptera</taxon>
        <taxon>Paraneoptera</taxon>
        <taxon>Hemiptera</taxon>
        <taxon>Sternorrhyncha</taxon>
        <taxon>Psylloidea</taxon>
        <taxon>Psyllidae</taxon>
        <taxon>Diaphorininae</taxon>
        <taxon>Diaphorina</taxon>
    </lineage>
</organism>
<evidence type="ECO:0000313" key="3">
    <source>
        <dbReference type="Proteomes" id="UP000079169"/>
    </source>
</evidence>
<evidence type="ECO:0000313" key="4">
    <source>
        <dbReference type="RefSeq" id="XP_026678413.1"/>
    </source>
</evidence>
<dbReference type="GO" id="GO:0080008">
    <property type="term" value="C:Cul4-RING E3 ubiquitin ligase complex"/>
    <property type="evidence" value="ECO:0007669"/>
    <property type="project" value="TreeGrafter"/>
</dbReference>
<gene>
    <name evidence="4" type="primary">LOC103507829</name>
</gene>
<dbReference type="PaxDb" id="121845-A0A3Q0IUS8"/>
<dbReference type="Gene3D" id="2.130.10.10">
    <property type="entry name" value="YVTN repeat-like/Quinoprotein amine dehydrogenase"/>
    <property type="match status" value="1"/>
</dbReference>
<dbReference type="GeneID" id="103507829"/>
<dbReference type="Proteomes" id="UP000079169">
    <property type="component" value="Unplaced"/>
</dbReference>
<feature type="compositionally biased region" description="Acidic residues" evidence="2">
    <location>
        <begin position="57"/>
        <end position="66"/>
    </location>
</feature>
<dbReference type="STRING" id="121845.A0A3Q0IUS8"/>
<dbReference type="InterPro" id="IPR015943">
    <property type="entry name" value="WD40/YVTN_repeat-like_dom_sf"/>
</dbReference>
<evidence type="ECO:0000256" key="1">
    <source>
        <dbReference type="PROSITE-ProRule" id="PRU00221"/>
    </source>
</evidence>
<dbReference type="GO" id="GO:0043161">
    <property type="term" value="P:proteasome-mediated ubiquitin-dependent protein catabolic process"/>
    <property type="evidence" value="ECO:0007669"/>
    <property type="project" value="TreeGrafter"/>
</dbReference>
<protein>
    <submittedName>
        <fullName evidence="4">DDB1- and CUL4-associated factor 11</fullName>
    </submittedName>
</protein>
<name>A0A3Q0IUS8_DIACI</name>
<dbReference type="RefSeq" id="XP_026678413.1">
    <property type="nucleotide sequence ID" value="XM_026822612.1"/>
</dbReference>
<dbReference type="InterPro" id="IPR001680">
    <property type="entry name" value="WD40_rpt"/>
</dbReference>
<dbReference type="AlphaFoldDB" id="A0A3Q0IUS8"/>
<dbReference type="KEGG" id="dci:103507829"/>
<dbReference type="PANTHER" id="PTHR19847">
    <property type="entry name" value="DDB1- AND CUL4-ASSOCIATED FACTOR 11"/>
    <property type="match status" value="1"/>
</dbReference>
<dbReference type="SUPFAM" id="SSF50978">
    <property type="entry name" value="WD40 repeat-like"/>
    <property type="match status" value="1"/>
</dbReference>
<dbReference type="InterPro" id="IPR036322">
    <property type="entry name" value="WD40_repeat_dom_sf"/>
</dbReference>
<evidence type="ECO:0000256" key="2">
    <source>
        <dbReference type="SAM" id="MobiDB-lite"/>
    </source>
</evidence>
<feature type="repeat" description="WD" evidence="1">
    <location>
        <begin position="202"/>
        <end position="243"/>
    </location>
</feature>
<keyword evidence="3" id="KW-1185">Reference proteome</keyword>
<keyword evidence="1" id="KW-0853">WD repeat</keyword>
<dbReference type="PROSITE" id="PS50082">
    <property type="entry name" value="WD_REPEATS_2"/>
    <property type="match status" value="1"/>
</dbReference>
<dbReference type="PANTHER" id="PTHR19847:SF7">
    <property type="entry name" value="DDB1- AND CUL4-ASSOCIATED FACTOR 11"/>
    <property type="match status" value="1"/>
</dbReference>
<proteinExistence type="predicted"/>
<feature type="region of interest" description="Disordered" evidence="2">
    <location>
        <begin position="1"/>
        <end position="78"/>
    </location>
</feature>
<feature type="compositionally biased region" description="Polar residues" evidence="2">
    <location>
        <begin position="15"/>
        <end position="29"/>
    </location>
</feature>